<organism evidence="1 2">
    <name type="scientific">Scutellospora calospora</name>
    <dbReference type="NCBI Taxonomy" id="85575"/>
    <lineage>
        <taxon>Eukaryota</taxon>
        <taxon>Fungi</taxon>
        <taxon>Fungi incertae sedis</taxon>
        <taxon>Mucoromycota</taxon>
        <taxon>Glomeromycotina</taxon>
        <taxon>Glomeromycetes</taxon>
        <taxon>Diversisporales</taxon>
        <taxon>Gigasporaceae</taxon>
        <taxon>Scutellospora</taxon>
    </lineage>
</organism>
<feature type="non-terminal residue" evidence="1">
    <location>
        <position position="43"/>
    </location>
</feature>
<name>A0ACA9N1D3_9GLOM</name>
<reference evidence="1" key="1">
    <citation type="submission" date="2021-06" db="EMBL/GenBank/DDBJ databases">
        <authorList>
            <person name="Kallberg Y."/>
            <person name="Tangrot J."/>
            <person name="Rosling A."/>
        </authorList>
    </citation>
    <scope>NUCLEOTIDE SEQUENCE</scope>
    <source>
        <strain evidence="1">AU212A</strain>
    </source>
</reference>
<dbReference type="Proteomes" id="UP000789860">
    <property type="component" value="Unassembled WGS sequence"/>
</dbReference>
<sequence>MFEETRFDIYTSCELIEVRRPQRTEIKKAAESCYLVINELIEK</sequence>
<proteinExistence type="predicted"/>
<keyword evidence="2" id="KW-1185">Reference proteome</keyword>
<comment type="caution">
    <text evidence="1">The sequence shown here is derived from an EMBL/GenBank/DDBJ whole genome shotgun (WGS) entry which is preliminary data.</text>
</comment>
<protein>
    <submittedName>
        <fullName evidence="1">7770_t:CDS:1</fullName>
    </submittedName>
</protein>
<dbReference type="EMBL" id="CAJVPM010017990">
    <property type="protein sequence ID" value="CAG8622509.1"/>
    <property type="molecule type" value="Genomic_DNA"/>
</dbReference>
<evidence type="ECO:0000313" key="2">
    <source>
        <dbReference type="Proteomes" id="UP000789860"/>
    </source>
</evidence>
<evidence type="ECO:0000313" key="1">
    <source>
        <dbReference type="EMBL" id="CAG8622509.1"/>
    </source>
</evidence>
<gene>
    <name evidence="1" type="ORF">SCALOS_LOCUS7694</name>
</gene>
<accession>A0ACA9N1D3</accession>